<evidence type="ECO:0000259" key="7">
    <source>
        <dbReference type="Pfam" id="PF02687"/>
    </source>
</evidence>
<keyword evidence="3 6" id="KW-0812">Transmembrane</keyword>
<dbReference type="PANTHER" id="PTHR30287">
    <property type="entry name" value="MEMBRANE COMPONENT OF PREDICTED ABC SUPERFAMILY METABOLITE UPTAKE TRANSPORTER"/>
    <property type="match status" value="1"/>
</dbReference>
<feature type="transmembrane region" description="Helical" evidence="6">
    <location>
        <begin position="338"/>
        <end position="360"/>
    </location>
</feature>
<dbReference type="InterPro" id="IPR003838">
    <property type="entry name" value="ABC3_permease_C"/>
</dbReference>
<comment type="caution">
    <text evidence="8">The sequence shown here is derived from an EMBL/GenBank/DDBJ whole genome shotgun (WGS) entry which is preliminary data.</text>
</comment>
<feature type="domain" description="ABC3 transporter permease C-terminal" evidence="7">
    <location>
        <begin position="247"/>
        <end position="358"/>
    </location>
</feature>
<dbReference type="GO" id="GO:0005886">
    <property type="term" value="C:plasma membrane"/>
    <property type="evidence" value="ECO:0007669"/>
    <property type="project" value="UniProtKB-SubCell"/>
</dbReference>
<evidence type="ECO:0000256" key="3">
    <source>
        <dbReference type="ARBA" id="ARBA00022692"/>
    </source>
</evidence>
<feature type="transmembrane region" description="Helical" evidence="6">
    <location>
        <begin position="393"/>
        <end position="413"/>
    </location>
</feature>
<feature type="transmembrane region" description="Helical" evidence="6">
    <location>
        <begin position="693"/>
        <end position="713"/>
    </location>
</feature>
<keyword evidence="4 6" id="KW-1133">Transmembrane helix</keyword>
<evidence type="ECO:0000256" key="1">
    <source>
        <dbReference type="ARBA" id="ARBA00004651"/>
    </source>
</evidence>
<feature type="transmembrane region" description="Helical" evidence="6">
    <location>
        <begin position="20"/>
        <end position="42"/>
    </location>
</feature>
<keyword evidence="2" id="KW-1003">Cell membrane</keyword>
<accession>A0A4R9IH88</accession>
<organism evidence="8 9">
    <name type="scientific">Leptospira noumeaensis</name>
    <dbReference type="NCBI Taxonomy" id="2484964"/>
    <lineage>
        <taxon>Bacteria</taxon>
        <taxon>Pseudomonadati</taxon>
        <taxon>Spirochaetota</taxon>
        <taxon>Spirochaetia</taxon>
        <taxon>Leptospirales</taxon>
        <taxon>Leptospiraceae</taxon>
        <taxon>Leptospira</taxon>
    </lineage>
</organism>
<keyword evidence="9" id="KW-1185">Reference proteome</keyword>
<evidence type="ECO:0000313" key="9">
    <source>
        <dbReference type="Proteomes" id="UP000298009"/>
    </source>
</evidence>
<dbReference type="Proteomes" id="UP000298009">
    <property type="component" value="Unassembled WGS sequence"/>
</dbReference>
<evidence type="ECO:0000256" key="4">
    <source>
        <dbReference type="ARBA" id="ARBA00022989"/>
    </source>
</evidence>
<dbReference type="InterPro" id="IPR038766">
    <property type="entry name" value="Membrane_comp_ABC_pdt"/>
</dbReference>
<dbReference type="RefSeq" id="WP_135599809.1">
    <property type="nucleotide sequence ID" value="NZ_RQFK01000007.1"/>
</dbReference>
<feature type="transmembrane region" description="Helical" evidence="6">
    <location>
        <begin position="289"/>
        <end position="317"/>
    </location>
</feature>
<evidence type="ECO:0000256" key="5">
    <source>
        <dbReference type="ARBA" id="ARBA00023136"/>
    </source>
</evidence>
<evidence type="ECO:0000313" key="8">
    <source>
        <dbReference type="EMBL" id="TGK87779.1"/>
    </source>
</evidence>
<feature type="transmembrane region" description="Helical" evidence="6">
    <location>
        <begin position="788"/>
        <end position="807"/>
    </location>
</feature>
<sequence length="819" mass="92436">MKEVYYSFIFGYFKNHFPKIMLSILGISLGIALFVSTQINAWRAEQTVVDQMIGYSSKDFIGRYVANNQTEGATDRFLKTLESVTPEEINLEPEFQSKGILSLTNNQIISIPVIGKDILLSGTIIDTENKMGKFPKYLISQTLADKIQFLGGKASISICSSDLTLQKDDFLVLPAEGLFIVMDIVRLQSLCHLSSQLTSIRLTKTGKTISTSTLIPVVSEQWVYESKETLIERAGLALGSLKINLTIVSLVSVLISFFMVSNMFTGLFLARKHEFGILLSIGSNKTTNFMLFLSQAMIIGFFGGLLGIVFGIFIANTNLISTVNTVTDANQIQSYRNIPISIIFIGFIISICGSIIASIYNSYKTFQILPIDLIRERETEENLTILGFSKTKILYLSLLTIPLGFGLGLIRFAKQMAPGMIGVGFVILGFVLLIFLSIPICIKLLDRILSKFNVSPSIEIGLKELATEPWKYGLTASTIMLATSLVFTLTCLTDSYEKSLVRWVDEENKSDYSLINEKKLNTGESGVPVFVFEEMEKDPNFFKVEPFYIDSKFVVNGKYYTLHVLSFPPSYDKNQLIVSKNLCFLDHICTGDSITISTNFNSLVSIKIQDEKEHFFSERGTIMMDYSFFRKNYHTKFLSSIRIFKNKNQSEEETIQNLQKISNKYDLKYINLTELKKIYLDGMNQVFSILDTLKISALFISILALSTSLIYFIKEKSKILAGLKAIGMDSFQIFQLIYSQALFLVTLGFFAGVLNSLILSPIVIFGINRNAFGWILNFQYPIHFVVKLPILIPLINVLICLIPFYFLERMRISKELKYE</sequence>
<gene>
    <name evidence="8" type="ORF">EHQ24_00745</name>
</gene>
<protein>
    <submittedName>
        <fullName evidence="8">ABC transporter permease</fullName>
    </submittedName>
</protein>
<name>A0A4R9IH88_9LEPT</name>
<dbReference type="Pfam" id="PF02687">
    <property type="entry name" value="FtsX"/>
    <property type="match status" value="2"/>
</dbReference>
<proteinExistence type="predicted"/>
<dbReference type="OrthoDB" id="343744at2"/>
<feature type="transmembrane region" description="Helical" evidence="6">
    <location>
        <begin position="243"/>
        <end position="269"/>
    </location>
</feature>
<comment type="subcellular location">
    <subcellularLocation>
        <location evidence="1">Cell membrane</location>
        <topology evidence="1">Multi-pass membrane protein</topology>
    </subcellularLocation>
</comment>
<feature type="domain" description="ABC3 transporter permease C-terminal" evidence="7">
    <location>
        <begin position="696"/>
        <end position="807"/>
    </location>
</feature>
<feature type="transmembrane region" description="Helical" evidence="6">
    <location>
        <begin position="420"/>
        <end position="445"/>
    </location>
</feature>
<keyword evidence="5 6" id="KW-0472">Membrane</keyword>
<reference evidence="8" key="1">
    <citation type="journal article" date="2019" name="PLoS Negl. Trop. Dis.">
        <title>Revisiting the worldwide diversity of Leptospira species in the environment.</title>
        <authorList>
            <person name="Vincent A.T."/>
            <person name="Schiettekatte O."/>
            <person name="Bourhy P."/>
            <person name="Veyrier F.J."/>
            <person name="Picardeau M."/>
        </authorList>
    </citation>
    <scope>NUCLEOTIDE SEQUENCE [LARGE SCALE GENOMIC DNA]</scope>
    <source>
        <strain evidence="8">201800287</strain>
    </source>
</reference>
<dbReference type="AlphaFoldDB" id="A0A4R9IH88"/>
<evidence type="ECO:0000256" key="2">
    <source>
        <dbReference type="ARBA" id="ARBA00022475"/>
    </source>
</evidence>
<dbReference type="EMBL" id="RQFK01000007">
    <property type="protein sequence ID" value="TGK87779.1"/>
    <property type="molecule type" value="Genomic_DNA"/>
</dbReference>
<dbReference type="PANTHER" id="PTHR30287:SF2">
    <property type="entry name" value="BLL1001 PROTEIN"/>
    <property type="match status" value="1"/>
</dbReference>
<evidence type="ECO:0000256" key="6">
    <source>
        <dbReference type="SAM" id="Phobius"/>
    </source>
</evidence>